<dbReference type="Proteomes" id="UP001231189">
    <property type="component" value="Unassembled WGS sequence"/>
</dbReference>
<evidence type="ECO:0000256" key="1">
    <source>
        <dbReference type="SAM" id="Coils"/>
    </source>
</evidence>
<reference evidence="2" key="1">
    <citation type="submission" date="2023-07" db="EMBL/GenBank/DDBJ databases">
        <title>A chromosome-level genome assembly of Lolium multiflorum.</title>
        <authorList>
            <person name="Chen Y."/>
            <person name="Copetti D."/>
            <person name="Kolliker R."/>
            <person name="Studer B."/>
        </authorList>
    </citation>
    <scope>NUCLEOTIDE SEQUENCE</scope>
    <source>
        <strain evidence="2">02402/16</strain>
        <tissue evidence="2">Leaf</tissue>
    </source>
</reference>
<keyword evidence="3" id="KW-1185">Reference proteome</keyword>
<name>A0AAD8WAD7_LOLMU</name>
<evidence type="ECO:0000313" key="2">
    <source>
        <dbReference type="EMBL" id="KAK1646802.1"/>
    </source>
</evidence>
<accession>A0AAD8WAD7</accession>
<feature type="coiled-coil region" evidence="1">
    <location>
        <begin position="258"/>
        <end position="292"/>
    </location>
</feature>
<proteinExistence type="predicted"/>
<protein>
    <submittedName>
        <fullName evidence="2">Uncharacterized protein</fullName>
    </submittedName>
</protein>
<sequence>MIHMAVTPKDHDHIRSLKTAKEAWDKLDKLFLENASIQSSRFDEVNNMADNFVMNQGESPEEMYREVDGHPPKCLLSDEVLSEVIALDISKKNAEDLAARAHNVRKPNLALKMKVHEASESDEDPIEWSPDDLNAKYHEHLALATKSSWSGNKTWISKLRSYSPTSPKEERRKRSSCYNCGDKRYLVAECIFERRDKNDGKLVLKSGYKSFSKGLSKLSSNNDNIKISSTNLVDKLKAKKGYVEENQEWSREDVTTFAKKKEDEVNHLKSEIESLQVQVQFLEGVIEAYEDLCNEGEVAIMPKKIERERRINEKKNVKIGPIVKWAPISNS</sequence>
<comment type="caution">
    <text evidence="2">The sequence shown here is derived from an EMBL/GenBank/DDBJ whole genome shotgun (WGS) entry which is preliminary data.</text>
</comment>
<dbReference type="EMBL" id="JAUUTY010000004">
    <property type="protein sequence ID" value="KAK1646802.1"/>
    <property type="molecule type" value="Genomic_DNA"/>
</dbReference>
<gene>
    <name evidence="2" type="ORF">QYE76_064607</name>
</gene>
<dbReference type="AlphaFoldDB" id="A0AAD8WAD7"/>
<evidence type="ECO:0000313" key="3">
    <source>
        <dbReference type="Proteomes" id="UP001231189"/>
    </source>
</evidence>
<organism evidence="2 3">
    <name type="scientific">Lolium multiflorum</name>
    <name type="common">Italian ryegrass</name>
    <name type="synonym">Lolium perenne subsp. multiflorum</name>
    <dbReference type="NCBI Taxonomy" id="4521"/>
    <lineage>
        <taxon>Eukaryota</taxon>
        <taxon>Viridiplantae</taxon>
        <taxon>Streptophyta</taxon>
        <taxon>Embryophyta</taxon>
        <taxon>Tracheophyta</taxon>
        <taxon>Spermatophyta</taxon>
        <taxon>Magnoliopsida</taxon>
        <taxon>Liliopsida</taxon>
        <taxon>Poales</taxon>
        <taxon>Poaceae</taxon>
        <taxon>BOP clade</taxon>
        <taxon>Pooideae</taxon>
        <taxon>Poodae</taxon>
        <taxon>Poeae</taxon>
        <taxon>Poeae Chloroplast Group 2 (Poeae type)</taxon>
        <taxon>Loliodinae</taxon>
        <taxon>Loliinae</taxon>
        <taxon>Lolium</taxon>
    </lineage>
</organism>
<keyword evidence="1" id="KW-0175">Coiled coil</keyword>